<dbReference type="GO" id="GO:0006508">
    <property type="term" value="P:proteolysis"/>
    <property type="evidence" value="ECO:0007669"/>
    <property type="project" value="UniProtKB-KW"/>
</dbReference>
<keyword evidence="19" id="KW-1185">Reference proteome</keyword>
<gene>
    <name evidence="20" type="primary">LOC104600803</name>
</gene>
<dbReference type="Gene3D" id="3.30.70.270">
    <property type="match status" value="2"/>
</dbReference>
<dbReference type="GO" id="GO:0046872">
    <property type="term" value="F:metal ion binding"/>
    <property type="evidence" value="ECO:0007669"/>
    <property type="project" value="UniProtKB-KW"/>
</dbReference>
<keyword evidence="3" id="KW-0548">Nucleotidyltransferase</keyword>
<dbReference type="STRING" id="4432.A0A1U8A509"/>
<dbReference type="GO" id="GO:0004519">
    <property type="term" value="F:endonuclease activity"/>
    <property type="evidence" value="ECO:0007669"/>
    <property type="project" value="UniProtKB-KW"/>
</dbReference>
<evidence type="ECO:0000313" key="19">
    <source>
        <dbReference type="Proteomes" id="UP000189703"/>
    </source>
</evidence>
<dbReference type="InterPro" id="IPR050951">
    <property type="entry name" value="Retrovirus_Pol_polyprotein"/>
</dbReference>
<accession>A0A1U8A509</accession>
<keyword evidence="6" id="KW-0064">Aspartyl protease</keyword>
<keyword evidence="15" id="KW-0511">Multifunctional enzyme</keyword>
<dbReference type="Pfam" id="PF24626">
    <property type="entry name" value="SH3_Tf2-1"/>
    <property type="match status" value="1"/>
</dbReference>
<keyword evidence="16" id="KW-0175">Coiled coil</keyword>
<dbReference type="CDD" id="cd00303">
    <property type="entry name" value="retropepsin_like"/>
    <property type="match status" value="1"/>
</dbReference>
<dbReference type="InterPro" id="IPR012337">
    <property type="entry name" value="RNaseH-like_sf"/>
</dbReference>
<dbReference type="PANTHER" id="PTHR37984">
    <property type="entry name" value="PROTEIN CBG26694"/>
    <property type="match status" value="1"/>
</dbReference>
<dbReference type="GO" id="GO:0004190">
    <property type="term" value="F:aspartic-type endopeptidase activity"/>
    <property type="evidence" value="ECO:0007669"/>
    <property type="project" value="UniProtKB-KW"/>
</dbReference>
<dbReference type="SUPFAM" id="SSF56672">
    <property type="entry name" value="DNA/RNA polymerases"/>
    <property type="match status" value="1"/>
</dbReference>
<evidence type="ECO:0000256" key="1">
    <source>
        <dbReference type="ARBA" id="ARBA00022670"/>
    </source>
</evidence>
<keyword evidence="8" id="KW-0378">Hydrolase</keyword>
<dbReference type="GO" id="GO:0003887">
    <property type="term" value="F:DNA-directed DNA polymerase activity"/>
    <property type="evidence" value="ECO:0007669"/>
    <property type="project" value="UniProtKB-KW"/>
</dbReference>
<evidence type="ECO:0000256" key="3">
    <source>
        <dbReference type="ARBA" id="ARBA00022695"/>
    </source>
</evidence>
<keyword evidence="9" id="KW-0460">Magnesium</keyword>
<evidence type="ECO:0000256" key="13">
    <source>
        <dbReference type="ARBA" id="ARBA00023125"/>
    </source>
</evidence>
<dbReference type="PANTHER" id="PTHR37984:SF5">
    <property type="entry name" value="PROTEIN NYNRIN-LIKE"/>
    <property type="match status" value="1"/>
</dbReference>
<evidence type="ECO:0000256" key="15">
    <source>
        <dbReference type="ARBA" id="ARBA00023268"/>
    </source>
</evidence>
<dbReference type="InterPro" id="IPR001584">
    <property type="entry name" value="Integrase_cat-core"/>
</dbReference>
<dbReference type="InterPro" id="IPR021109">
    <property type="entry name" value="Peptidase_aspartic_dom_sf"/>
</dbReference>
<dbReference type="AlphaFoldDB" id="A0A1U8A509"/>
<dbReference type="GeneID" id="104600803"/>
<protein>
    <submittedName>
        <fullName evidence="20">Uncharacterized protein LOC104600803</fullName>
    </submittedName>
</protein>
<organism evidence="19 20">
    <name type="scientific">Nelumbo nucifera</name>
    <name type="common">Sacred lotus</name>
    <dbReference type="NCBI Taxonomy" id="4432"/>
    <lineage>
        <taxon>Eukaryota</taxon>
        <taxon>Viridiplantae</taxon>
        <taxon>Streptophyta</taxon>
        <taxon>Embryophyta</taxon>
        <taxon>Tracheophyta</taxon>
        <taxon>Spermatophyta</taxon>
        <taxon>Magnoliopsida</taxon>
        <taxon>Proteales</taxon>
        <taxon>Nelumbonaceae</taxon>
        <taxon>Nelumbo</taxon>
    </lineage>
</organism>
<keyword evidence="14" id="KW-0233">DNA recombination</keyword>
<evidence type="ECO:0000256" key="9">
    <source>
        <dbReference type="ARBA" id="ARBA00022842"/>
    </source>
</evidence>
<keyword evidence="7" id="KW-0255">Endonuclease</keyword>
<dbReference type="FunFam" id="3.30.70.270:FF:000020">
    <property type="entry name" value="Transposon Tf2-6 polyprotein-like Protein"/>
    <property type="match status" value="1"/>
</dbReference>
<dbReference type="OMA" id="KSAPWIN"/>
<dbReference type="GO" id="GO:0003964">
    <property type="term" value="F:RNA-directed DNA polymerase activity"/>
    <property type="evidence" value="ECO:0007669"/>
    <property type="project" value="UniProtKB-KW"/>
</dbReference>
<keyword evidence="2" id="KW-0808">Transferase</keyword>
<evidence type="ECO:0000256" key="14">
    <source>
        <dbReference type="ARBA" id="ARBA00023172"/>
    </source>
</evidence>
<dbReference type="InterPro" id="IPR000477">
    <property type="entry name" value="RT_dom"/>
</dbReference>
<reference evidence="20" key="1">
    <citation type="submission" date="2025-08" db="UniProtKB">
        <authorList>
            <consortium name="RefSeq"/>
        </authorList>
    </citation>
    <scope>IDENTIFICATION</scope>
</reference>
<dbReference type="Pfam" id="PF00078">
    <property type="entry name" value="RVT_1"/>
    <property type="match status" value="1"/>
</dbReference>
<dbReference type="GO" id="GO:0006310">
    <property type="term" value="P:DNA recombination"/>
    <property type="evidence" value="ECO:0007669"/>
    <property type="project" value="UniProtKB-KW"/>
</dbReference>
<feature type="region of interest" description="Disordered" evidence="17">
    <location>
        <begin position="43"/>
        <end position="80"/>
    </location>
</feature>
<dbReference type="InParanoid" id="A0A1U8A509"/>
<name>A0A1U8A509_NELNU</name>
<dbReference type="Gene3D" id="1.10.340.70">
    <property type="match status" value="1"/>
</dbReference>
<dbReference type="CDD" id="cd01647">
    <property type="entry name" value="RT_LTR"/>
    <property type="match status" value="1"/>
</dbReference>
<evidence type="ECO:0000313" key="20">
    <source>
        <dbReference type="RefSeq" id="XP_010262237.1"/>
    </source>
</evidence>
<keyword evidence="10" id="KW-0229">DNA integration</keyword>
<dbReference type="Pfam" id="PF13650">
    <property type="entry name" value="Asp_protease_2"/>
    <property type="match status" value="1"/>
</dbReference>
<dbReference type="RefSeq" id="XP_010262237.1">
    <property type="nucleotide sequence ID" value="XM_010263935.1"/>
</dbReference>
<feature type="compositionally biased region" description="Low complexity" evidence="17">
    <location>
        <begin position="63"/>
        <end position="72"/>
    </location>
</feature>
<dbReference type="OrthoDB" id="2013610at2759"/>
<keyword evidence="13" id="KW-0238">DNA-binding</keyword>
<dbReference type="InterPro" id="IPR043128">
    <property type="entry name" value="Rev_trsase/Diguanyl_cyclase"/>
</dbReference>
<dbReference type="Gene3D" id="3.30.420.10">
    <property type="entry name" value="Ribonuclease H-like superfamily/Ribonuclease H"/>
    <property type="match status" value="1"/>
</dbReference>
<keyword evidence="12" id="KW-0239">DNA-directed DNA polymerase</keyword>
<dbReference type="KEGG" id="nnu:104600803"/>
<dbReference type="InterPro" id="IPR036397">
    <property type="entry name" value="RNaseH_sf"/>
</dbReference>
<evidence type="ECO:0000256" key="12">
    <source>
        <dbReference type="ARBA" id="ARBA00022932"/>
    </source>
</evidence>
<feature type="domain" description="Integrase catalytic" evidence="18">
    <location>
        <begin position="622"/>
        <end position="692"/>
    </location>
</feature>
<keyword evidence="1" id="KW-0645">Protease</keyword>
<dbReference type="FunFam" id="3.30.70.270:FF:000003">
    <property type="entry name" value="Transposon Ty3-G Gag-Pol polyprotein"/>
    <property type="match status" value="1"/>
</dbReference>
<evidence type="ECO:0000256" key="6">
    <source>
        <dbReference type="ARBA" id="ARBA00022750"/>
    </source>
</evidence>
<dbReference type="InterPro" id="IPR043502">
    <property type="entry name" value="DNA/RNA_pol_sf"/>
</dbReference>
<dbReference type="GO" id="GO:0003677">
    <property type="term" value="F:DNA binding"/>
    <property type="evidence" value="ECO:0007669"/>
    <property type="project" value="UniProtKB-KW"/>
</dbReference>
<evidence type="ECO:0000256" key="2">
    <source>
        <dbReference type="ARBA" id="ARBA00022679"/>
    </source>
</evidence>
<dbReference type="Pfam" id="PF17921">
    <property type="entry name" value="Integrase_H2C2"/>
    <property type="match status" value="1"/>
</dbReference>
<evidence type="ECO:0000256" key="17">
    <source>
        <dbReference type="SAM" id="MobiDB-lite"/>
    </source>
</evidence>
<dbReference type="InterPro" id="IPR056924">
    <property type="entry name" value="SH3_Tf2-1"/>
</dbReference>
<keyword evidence="11" id="KW-0695">RNA-directed DNA polymerase</keyword>
<dbReference type="Gene3D" id="2.40.70.10">
    <property type="entry name" value="Acid Proteases"/>
    <property type="match status" value="1"/>
</dbReference>
<keyword evidence="4" id="KW-0540">Nuclease</keyword>
<evidence type="ECO:0000256" key="10">
    <source>
        <dbReference type="ARBA" id="ARBA00022908"/>
    </source>
</evidence>
<evidence type="ECO:0000259" key="18">
    <source>
        <dbReference type="PROSITE" id="PS50994"/>
    </source>
</evidence>
<sequence>MQHPPNLVTAMNLARAFERKMQLSHGNLSIGWLATTWAPSKTAGVSHSSTASREQRPPAGNPSRSASSIGSSRTTPPIRRLSRAEMAERRARGQCFNCDNLYSSGHRCKKLFCLLVDELEEDEDELAASEPEISLHAITGIKTSQTMQLRALVAGQPVRILVDSGSTHNFVSEQAAHQLALPMEIRPQLQVAVANGERVHNPGICKDTEIQCPDNDFPPGWETGYMAGNQNKNKNTATYTPSNAPSTFQALMNEVFHSHLRRFVLVFFDDILVYSKSWVEHMQHLRVVLELLQQHQLVLKRSKCSFGERRVLYLGHVISGQGVTVDDSKIQAIKEWPRPQSAKALCGFLGLTGYYRKFVQNYGLLAAPLTNLLKKKAFHWDSTAEEAFVNLREALSSTSVLQLPNFDLEFTVECDASDTGIGTILQQQGHPVAFFSRKLADRHLKLPAYERELIGLAKAVQHQRPYLWGREEDNMLLHAISQPRATLLEDIRNILPQSLEWNDLVQRIQARTTNPNWSMHSGLALYKGRIYLPIDCSLIPSVISSIHNSTHEGVQKTLHRIHADFHWQGMKAAMRDFIQNCSMCQQQKWENLHPAGLLQPLSLPTQIWADISMDFIEGLPKGTTLAFSSAYHPQTDGQTEVVNRTIEMYLRCFVGDQPRRWVEYLPWAEYCYSTSYHSSLGMTPFRVVYGRDPPRLLSYEPGSTRLEEVDRNLQDRNALLAEVSQRLQQAQARMKNAYDQRHRELTFEPGQFVWLKLQPYRQLSLRRRAFPKLAPKFYRPFKILRQIGKVALSAQATITQQTT</sequence>
<evidence type="ECO:0000256" key="16">
    <source>
        <dbReference type="SAM" id="Coils"/>
    </source>
</evidence>
<dbReference type="SUPFAM" id="SSF53098">
    <property type="entry name" value="Ribonuclease H-like"/>
    <property type="match status" value="1"/>
</dbReference>
<dbReference type="Proteomes" id="UP000189703">
    <property type="component" value="Unplaced"/>
</dbReference>
<evidence type="ECO:0000256" key="11">
    <source>
        <dbReference type="ARBA" id="ARBA00022918"/>
    </source>
</evidence>
<keyword evidence="5" id="KW-0479">Metal-binding</keyword>
<proteinExistence type="predicted"/>
<feature type="coiled-coil region" evidence="16">
    <location>
        <begin position="706"/>
        <end position="740"/>
    </location>
</feature>
<dbReference type="Pfam" id="PF17919">
    <property type="entry name" value="RT_RNaseH_2"/>
    <property type="match status" value="1"/>
</dbReference>
<dbReference type="InterPro" id="IPR041577">
    <property type="entry name" value="RT_RNaseH_2"/>
</dbReference>
<evidence type="ECO:0000256" key="4">
    <source>
        <dbReference type="ARBA" id="ARBA00022722"/>
    </source>
</evidence>
<dbReference type="eggNOG" id="KOG0017">
    <property type="taxonomic scope" value="Eukaryota"/>
</dbReference>
<dbReference type="InterPro" id="IPR041588">
    <property type="entry name" value="Integrase_H2C2"/>
</dbReference>
<evidence type="ECO:0000256" key="8">
    <source>
        <dbReference type="ARBA" id="ARBA00022801"/>
    </source>
</evidence>
<evidence type="ECO:0000256" key="5">
    <source>
        <dbReference type="ARBA" id="ARBA00022723"/>
    </source>
</evidence>
<feature type="compositionally biased region" description="Polar residues" evidence="17">
    <location>
        <begin position="43"/>
        <end position="52"/>
    </location>
</feature>
<evidence type="ECO:0000256" key="7">
    <source>
        <dbReference type="ARBA" id="ARBA00022759"/>
    </source>
</evidence>
<dbReference type="PROSITE" id="PS50994">
    <property type="entry name" value="INTEGRASE"/>
    <property type="match status" value="1"/>
</dbReference>
<dbReference type="GO" id="GO:0015074">
    <property type="term" value="P:DNA integration"/>
    <property type="evidence" value="ECO:0007669"/>
    <property type="project" value="UniProtKB-KW"/>
</dbReference>